<dbReference type="SUPFAM" id="SSF52047">
    <property type="entry name" value="RNI-like"/>
    <property type="match status" value="1"/>
</dbReference>
<organism evidence="1 2">
    <name type="scientific">Collybiopsis luxurians FD-317 M1</name>
    <dbReference type="NCBI Taxonomy" id="944289"/>
    <lineage>
        <taxon>Eukaryota</taxon>
        <taxon>Fungi</taxon>
        <taxon>Dikarya</taxon>
        <taxon>Basidiomycota</taxon>
        <taxon>Agaricomycotina</taxon>
        <taxon>Agaricomycetes</taxon>
        <taxon>Agaricomycetidae</taxon>
        <taxon>Agaricales</taxon>
        <taxon>Marasmiineae</taxon>
        <taxon>Omphalotaceae</taxon>
        <taxon>Collybiopsis</taxon>
        <taxon>Collybiopsis luxurians</taxon>
    </lineage>
</organism>
<gene>
    <name evidence="1" type="ORF">GYMLUDRAFT_260571</name>
</gene>
<dbReference type="Proteomes" id="UP000053593">
    <property type="component" value="Unassembled WGS sequence"/>
</dbReference>
<sequence>MDSIESFSELAQRIISGVEALAQKIVVYDDGPILERLQQGDFAETPALPTEVDPFIQVAISAEYDRHIALLEEAFRKLKSAKDDFKRSVDLRLSLLAPIRHLPEDILVEIFSHFIQDGGTRQGSEERTYSLTLSKKHRIFSPSFTLSCVCSFWRRVVFSRPIFWSSFSLDLGGLRAFEGESKMTAILSQCLSRSANAPLSLHLKLDSADHALDSGNLLSLFIGQAARWEWLDLPDYRSISRFISQLQSGGQPPIFSSLRHLNLGEGRRSEMTLSLLPIVLSASHLETLSTGRCGFTWSDFCQCDFSSLKKLKASTLSNGTVGQFLSRLPSLEVCILTSTSGFTTDSKPSSASYSSNLRCLSIRLEDSLVGAWQSLRTPHLLRLFLEARDGTEESHIESVSSMLVRSKSVLQELTLFNIYAHEALNFINAHPSVTDIILSGSYESVDDNRYPGDLFSRLSFPKEENTVVLAPNLRSLTIQIQGSITDSDGSSTLDSHIFLAQNIVKMVKSRTDEESLPPDATVLQKFTLRLMSRHEEVFGHIRRSLAHLVASGLQLELDQYLVTYSALQDL</sequence>
<accession>A0A0D0C1W4</accession>
<dbReference type="OrthoDB" id="3266451at2759"/>
<protein>
    <recommendedName>
        <fullName evidence="3">F-box domain-containing protein</fullName>
    </recommendedName>
</protein>
<name>A0A0D0C1W4_9AGAR</name>
<keyword evidence="2" id="KW-1185">Reference proteome</keyword>
<dbReference type="EMBL" id="KN834769">
    <property type="protein sequence ID" value="KIK62066.1"/>
    <property type="molecule type" value="Genomic_DNA"/>
</dbReference>
<evidence type="ECO:0000313" key="2">
    <source>
        <dbReference type="Proteomes" id="UP000053593"/>
    </source>
</evidence>
<dbReference type="AlphaFoldDB" id="A0A0D0C1W4"/>
<proteinExistence type="predicted"/>
<evidence type="ECO:0000313" key="1">
    <source>
        <dbReference type="EMBL" id="KIK62066.1"/>
    </source>
</evidence>
<reference evidence="1 2" key="1">
    <citation type="submission" date="2014-04" db="EMBL/GenBank/DDBJ databases">
        <title>Evolutionary Origins and Diversification of the Mycorrhizal Mutualists.</title>
        <authorList>
            <consortium name="DOE Joint Genome Institute"/>
            <consortium name="Mycorrhizal Genomics Consortium"/>
            <person name="Kohler A."/>
            <person name="Kuo A."/>
            <person name="Nagy L.G."/>
            <person name="Floudas D."/>
            <person name="Copeland A."/>
            <person name="Barry K.W."/>
            <person name="Cichocki N."/>
            <person name="Veneault-Fourrey C."/>
            <person name="LaButti K."/>
            <person name="Lindquist E.A."/>
            <person name="Lipzen A."/>
            <person name="Lundell T."/>
            <person name="Morin E."/>
            <person name="Murat C."/>
            <person name="Riley R."/>
            <person name="Ohm R."/>
            <person name="Sun H."/>
            <person name="Tunlid A."/>
            <person name="Henrissat B."/>
            <person name="Grigoriev I.V."/>
            <person name="Hibbett D.S."/>
            <person name="Martin F."/>
        </authorList>
    </citation>
    <scope>NUCLEOTIDE SEQUENCE [LARGE SCALE GENOMIC DNA]</scope>
    <source>
        <strain evidence="1 2">FD-317 M1</strain>
    </source>
</reference>
<evidence type="ECO:0008006" key="3">
    <source>
        <dbReference type="Google" id="ProtNLM"/>
    </source>
</evidence>
<dbReference type="HOGENOM" id="CLU_541899_0_0_1"/>